<accession>A0A1W1DRL7</accession>
<protein>
    <submittedName>
        <fullName evidence="1">Uncharacterized protein</fullName>
    </submittedName>
</protein>
<gene>
    <name evidence="1" type="ORF">MNB_SUP05-7-176</name>
</gene>
<organism evidence="1">
    <name type="scientific">hydrothermal vent metagenome</name>
    <dbReference type="NCBI Taxonomy" id="652676"/>
    <lineage>
        <taxon>unclassified sequences</taxon>
        <taxon>metagenomes</taxon>
        <taxon>ecological metagenomes</taxon>
    </lineage>
</organism>
<evidence type="ECO:0000313" key="1">
    <source>
        <dbReference type="EMBL" id="SFV84012.1"/>
    </source>
</evidence>
<dbReference type="AlphaFoldDB" id="A0A1W1DRL7"/>
<sequence>MSLLEKVDVNKNVKKTVCARISVDILGALDIVKKDMKMSEEGEMLGGYTFSLTGIIEKAFLNTLEEIEEKTGTDYYELEKFKSKIKHILCDQLGKEEDDVDELIIDEIESIKSIHHKRRFEKGGDKNSKMRTLIITRQAELEEKFYSESWAGYY</sequence>
<proteinExistence type="predicted"/>
<reference evidence="1" key="1">
    <citation type="submission" date="2016-10" db="EMBL/GenBank/DDBJ databases">
        <authorList>
            <person name="de Groot N.N."/>
        </authorList>
    </citation>
    <scope>NUCLEOTIDE SEQUENCE</scope>
</reference>
<name>A0A1W1DRL7_9ZZZZ</name>
<dbReference type="EMBL" id="FPHW01000084">
    <property type="protein sequence ID" value="SFV84012.1"/>
    <property type="molecule type" value="Genomic_DNA"/>
</dbReference>